<feature type="domain" description="FLZ-type" evidence="6">
    <location>
        <begin position="81"/>
        <end position="125"/>
    </location>
</feature>
<dbReference type="PROSITE" id="PS51795">
    <property type="entry name" value="ZF_FLZ"/>
    <property type="match status" value="1"/>
</dbReference>
<gene>
    <name evidence="7" type="ORF">V6N11_036340</name>
</gene>
<accession>A0ABR2RAN6</accession>
<evidence type="ECO:0000256" key="2">
    <source>
        <dbReference type="ARBA" id="ARBA00022723"/>
    </source>
</evidence>
<keyword evidence="2" id="KW-0479">Metal-binding</keyword>
<evidence type="ECO:0000256" key="5">
    <source>
        <dbReference type="SAM" id="MobiDB-lite"/>
    </source>
</evidence>
<evidence type="ECO:0000256" key="1">
    <source>
        <dbReference type="ARBA" id="ARBA00009374"/>
    </source>
</evidence>
<evidence type="ECO:0000256" key="3">
    <source>
        <dbReference type="ARBA" id="ARBA00022771"/>
    </source>
</evidence>
<evidence type="ECO:0000313" key="7">
    <source>
        <dbReference type="EMBL" id="KAK9009816.1"/>
    </source>
</evidence>
<dbReference type="PANTHER" id="PTHR46057">
    <property type="entry name" value="FCS-LIKE ZINC FINGER 1-RELATED"/>
    <property type="match status" value="1"/>
</dbReference>
<comment type="similarity">
    <text evidence="1">Belongs to the FLZ family.</text>
</comment>
<dbReference type="Proteomes" id="UP001396334">
    <property type="component" value="Unassembled WGS sequence"/>
</dbReference>
<comment type="caution">
    <text evidence="7">The sequence shown here is derived from an EMBL/GenBank/DDBJ whole genome shotgun (WGS) entry which is preliminary data.</text>
</comment>
<keyword evidence="3" id="KW-0863">Zinc-finger</keyword>
<evidence type="ECO:0000313" key="8">
    <source>
        <dbReference type="Proteomes" id="UP001396334"/>
    </source>
</evidence>
<keyword evidence="8" id="KW-1185">Reference proteome</keyword>
<organism evidence="7 8">
    <name type="scientific">Hibiscus sabdariffa</name>
    <name type="common">roselle</name>
    <dbReference type="NCBI Taxonomy" id="183260"/>
    <lineage>
        <taxon>Eukaryota</taxon>
        <taxon>Viridiplantae</taxon>
        <taxon>Streptophyta</taxon>
        <taxon>Embryophyta</taxon>
        <taxon>Tracheophyta</taxon>
        <taxon>Spermatophyta</taxon>
        <taxon>Magnoliopsida</taxon>
        <taxon>eudicotyledons</taxon>
        <taxon>Gunneridae</taxon>
        <taxon>Pentapetalae</taxon>
        <taxon>rosids</taxon>
        <taxon>malvids</taxon>
        <taxon>Malvales</taxon>
        <taxon>Malvaceae</taxon>
        <taxon>Malvoideae</taxon>
        <taxon>Hibiscus</taxon>
    </lineage>
</organism>
<dbReference type="Pfam" id="PF04570">
    <property type="entry name" value="zf-FLZ"/>
    <property type="match status" value="1"/>
</dbReference>
<sequence>MDSSGRSRRHCFKEEDQGLASLAVMEAGYSGTHYQNGFFQRPFCYSRRTSLRNLSYSSSSSSSSCSSCSSPRFEDQIHQPHFLDACFLCKKPLGGNKDIFMYRGDTPFCSEECRQEQIDMDEAKEKSKSLSSSMKALRNKDQRKATTSPTKAQSYRFRTGTVAAA</sequence>
<dbReference type="EMBL" id="JBBPBN010000024">
    <property type="protein sequence ID" value="KAK9009816.1"/>
    <property type="molecule type" value="Genomic_DNA"/>
</dbReference>
<protein>
    <recommendedName>
        <fullName evidence="6">FLZ-type domain-containing protein</fullName>
    </recommendedName>
</protein>
<evidence type="ECO:0000259" key="6">
    <source>
        <dbReference type="PROSITE" id="PS51795"/>
    </source>
</evidence>
<name>A0ABR2RAN6_9ROSI</name>
<feature type="region of interest" description="Disordered" evidence="5">
    <location>
        <begin position="120"/>
        <end position="165"/>
    </location>
</feature>
<dbReference type="InterPro" id="IPR044533">
    <property type="entry name" value="FLZ1/2/3"/>
</dbReference>
<dbReference type="InterPro" id="IPR007650">
    <property type="entry name" value="Zf-FLZ_dom"/>
</dbReference>
<proteinExistence type="inferred from homology"/>
<dbReference type="PANTHER" id="PTHR46057:SF9">
    <property type="entry name" value="FCS-LIKE ZINC FINGER 1"/>
    <property type="match status" value="1"/>
</dbReference>
<keyword evidence="3" id="KW-0862">Zinc</keyword>
<evidence type="ECO:0000256" key="4">
    <source>
        <dbReference type="PROSITE-ProRule" id="PRU01131"/>
    </source>
</evidence>
<feature type="zinc finger region" description="FLZ-type" evidence="4">
    <location>
        <begin position="81"/>
        <end position="125"/>
    </location>
</feature>
<reference evidence="7 8" key="1">
    <citation type="journal article" date="2024" name="G3 (Bethesda)">
        <title>Genome assembly of Hibiscus sabdariffa L. provides insights into metabolisms of medicinal natural products.</title>
        <authorList>
            <person name="Kim T."/>
        </authorList>
    </citation>
    <scope>NUCLEOTIDE SEQUENCE [LARGE SCALE GENOMIC DNA]</scope>
    <source>
        <strain evidence="7">TK-2024</strain>
        <tissue evidence="7">Old leaves</tissue>
    </source>
</reference>